<accession>A0AAX2IMZ2</accession>
<dbReference type="Pfam" id="PF11185">
    <property type="entry name" value="DUF2971"/>
    <property type="match status" value="1"/>
</dbReference>
<evidence type="ECO:0000313" key="1">
    <source>
        <dbReference type="EMBL" id="SKC03191.1"/>
    </source>
</evidence>
<evidence type="ECO:0000313" key="3">
    <source>
        <dbReference type="Proteomes" id="UP000190669"/>
    </source>
</evidence>
<dbReference type="EMBL" id="FUZE01000022">
    <property type="protein sequence ID" value="SKC03191.1"/>
    <property type="molecule type" value="Genomic_DNA"/>
</dbReference>
<keyword evidence="3" id="KW-1185">Reference proteome</keyword>
<comment type="caution">
    <text evidence="2">The sequence shown here is derived from an EMBL/GenBank/DDBJ whole genome shotgun (WGS) entry which is preliminary data.</text>
</comment>
<organism evidence="2 4">
    <name type="scientific">Chryseobacterium balustinum</name>
    <dbReference type="NCBI Taxonomy" id="246"/>
    <lineage>
        <taxon>Bacteria</taxon>
        <taxon>Pseudomonadati</taxon>
        <taxon>Bacteroidota</taxon>
        <taxon>Flavobacteriia</taxon>
        <taxon>Flavobacteriales</taxon>
        <taxon>Weeksellaceae</taxon>
        <taxon>Chryseobacterium group</taxon>
        <taxon>Chryseobacterium</taxon>
    </lineage>
</organism>
<sequence>MKSDIKMGNFPQSIISKNYNTPIYRCIHFERLLEMLSLKNIVLVRTKMWEDPYENFLFKTKIRFGSHYTSLGSFTDSLYGQCWTMKKETDAIWRIYSPTKQSVIIKTKISKLAKAVFDSETLLKDRFDTWRKAIAPVAYFSKNKMQNVIHQYSCLALPDAKIAFDSLFIKRNEFSHEHEVRVIIQKRGQTEDDFNKDGERKFVKLPIDPNDFIEEILLDPRINESQKDLYSNIFRSAGYNGKINKSTLYDTF</sequence>
<protein>
    <recommendedName>
        <fullName evidence="5">DUF2971 domain-containing protein</fullName>
    </recommendedName>
</protein>
<dbReference type="EMBL" id="UAVR01000013">
    <property type="protein sequence ID" value="SQA90927.1"/>
    <property type="molecule type" value="Genomic_DNA"/>
</dbReference>
<dbReference type="Proteomes" id="UP000190669">
    <property type="component" value="Unassembled WGS sequence"/>
</dbReference>
<evidence type="ECO:0008006" key="5">
    <source>
        <dbReference type="Google" id="ProtNLM"/>
    </source>
</evidence>
<dbReference type="AlphaFoldDB" id="A0AAX2IMZ2"/>
<reference evidence="2 4" key="2">
    <citation type="submission" date="2018-06" db="EMBL/GenBank/DDBJ databases">
        <authorList>
            <consortium name="Pathogen Informatics"/>
            <person name="Doyle S."/>
        </authorList>
    </citation>
    <scope>NUCLEOTIDE SEQUENCE [LARGE SCALE GENOMIC DNA]</scope>
    <source>
        <strain evidence="2 4">NCTC11212</strain>
    </source>
</reference>
<gene>
    <name evidence="2" type="ORF">NCTC11212_02831</name>
    <name evidence="1" type="ORF">SAMN05421800_12230</name>
</gene>
<evidence type="ECO:0000313" key="4">
    <source>
        <dbReference type="Proteomes" id="UP000251937"/>
    </source>
</evidence>
<reference evidence="1 3" key="1">
    <citation type="submission" date="2017-02" db="EMBL/GenBank/DDBJ databases">
        <authorList>
            <person name="Varghese N."/>
            <person name="Submissions S."/>
        </authorList>
    </citation>
    <scope>NUCLEOTIDE SEQUENCE [LARGE SCALE GENOMIC DNA]</scope>
    <source>
        <strain evidence="1 3">DSM 16775</strain>
    </source>
</reference>
<evidence type="ECO:0000313" key="2">
    <source>
        <dbReference type="EMBL" id="SQA90927.1"/>
    </source>
</evidence>
<proteinExistence type="predicted"/>
<dbReference type="KEGG" id="cbp:EB354_14075"/>
<dbReference type="Proteomes" id="UP000251937">
    <property type="component" value="Unassembled WGS sequence"/>
</dbReference>
<name>A0AAX2IMZ2_9FLAO</name>
<dbReference type="InterPro" id="IPR021352">
    <property type="entry name" value="DUF2971"/>
</dbReference>
<dbReference type="RefSeq" id="WP_079466629.1">
    <property type="nucleotide sequence ID" value="NZ_CP033934.1"/>
</dbReference>